<feature type="compositionally biased region" description="Basic residues" evidence="1">
    <location>
        <begin position="142"/>
        <end position="165"/>
    </location>
</feature>
<feature type="compositionally biased region" description="Polar residues" evidence="1">
    <location>
        <begin position="87"/>
        <end position="99"/>
    </location>
</feature>
<gene>
    <name evidence="3" type="ORF">MONAX_5E013164</name>
</gene>
<dbReference type="GO" id="GO:0003677">
    <property type="term" value="F:DNA binding"/>
    <property type="evidence" value="ECO:0007669"/>
    <property type="project" value="InterPro"/>
</dbReference>
<dbReference type="EMBL" id="CABDUW010000088">
    <property type="protein sequence ID" value="VTJ57885.1"/>
    <property type="molecule type" value="Genomic_DNA"/>
</dbReference>
<name>A0A5E4AL04_MARMO</name>
<reference evidence="3" key="1">
    <citation type="submission" date="2019-04" db="EMBL/GenBank/DDBJ databases">
        <authorList>
            <person name="Alioto T."/>
            <person name="Alioto T."/>
        </authorList>
    </citation>
    <scope>NUCLEOTIDE SEQUENCE [LARGE SCALE GENOMIC DNA]</scope>
</reference>
<dbReference type="InterPro" id="IPR010919">
    <property type="entry name" value="SAND-like_dom_sf"/>
</dbReference>
<dbReference type="GO" id="GO:0005634">
    <property type="term" value="C:nucleus"/>
    <property type="evidence" value="ECO:0007669"/>
    <property type="project" value="TreeGrafter"/>
</dbReference>
<organism evidence="3">
    <name type="scientific">Marmota monax</name>
    <name type="common">Woodchuck</name>
    <dbReference type="NCBI Taxonomy" id="9995"/>
    <lineage>
        <taxon>Eukaryota</taxon>
        <taxon>Metazoa</taxon>
        <taxon>Chordata</taxon>
        <taxon>Craniata</taxon>
        <taxon>Vertebrata</taxon>
        <taxon>Euteleostomi</taxon>
        <taxon>Mammalia</taxon>
        <taxon>Eutheria</taxon>
        <taxon>Euarchontoglires</taxon>
        <taxon>Glires</taxon>
        <taxon>Rodentia</taxon>
        <taxon>Sciuromorpha</taxon>
        <taxon>Sciuridae</taxon>
        <taxon>Xerinae</taxon>
        <taxon>Marmotini</taxon>
        <taxon>Marmota</taxon>
    </lineage>
</organism>
<evidence type="ECO:0000256" key="1">
    <source>
        <dbReference type="SAM" id="MobiDB-lite"/>
    </source>
</evidence>
<feature type="region of interest" description="Disordered" evidence="1">
    <location>
        <begin position="67"/>
        <end position="200"/>
    </location>
</feature>
<dbReference type="PANTHER" id="PTHR46386:SF7">
    <property type="entry name" value="SP110 NUCLEAR BODY PROTEIN"/>
    <property type="match status" value="1"/>
</dbReference>
<evidence type="ECO:0000259" key="2">
    <source>
        <dbReference type="PROSITE" id="PS50864"/>
    </source>
</evidence>
<dbReference type="InterPro" id="IPR000770">
    <property type="entry name" value="SAND_dom"/>
</dbReference>
<feature type="compositionally biased region" description="Basic and acidic residues" evidence="1">
    <location>
        <begin position="175"/>
        <end position="194"/>
    </location>
</feature>
<dbReference type="PANTHER" id="PTHR46386">
    <property type="entry name" value="NUCLEAR BODY PROTEIN SP140"/>
    <property type="match status" value="1"/>
</dbReference>
<dbReference type="AlphaFoldDB" id="A0A5E4AL04"/>
<dbReference type="Pfam" id="PF01342">
    <property type="entry name" value="SAND"/>
    <property type="match status" value="1"/>
</dbReference>
<proteinExistence type="predicted"/>
<sequence>MCSPSSLPVGASYGERSRTTALPLKAPAERYTLLPLIAPHPPSLSHLSCAPRVSEPRAALQQIHVTLDELPSTSDPATPPRDLIQGGRSTPAASDNLTPERTEEEDSQETPSTPPGPGQVVTENSPESNDPEEPHEAPSTPPKKKGRKIRRNIWSTPKRRRQKKSCQREAASPGHRNEEKLPKQDQETPRKDHSTCSSRVVTRAQKARLTRAWASRQDQKPKDDLMDFLSPELPVTCGTAKGILYKEKMKRGSSEKCIQNEEGACCWKYYSDQRLQVTGLTLGGTQERSKWQVFLPHFWSPC</sequence>
<evidence type="ECO:0000313" key="3">
    <source>
        <dbReference type="EMBL" id="VTJ57885.1"/>
    </source>
</evidence>
<dbReference type="InterPro" id="IPR043563">
    <property type="entry name" value="Sp110/Sp140/Sp140L-like"/>
</dbReference>
<dbReference type="PROSITE" id="PS50864">
    <property type="entry name" value="SAND"/>
    <property type="match status" value="1"/>
</dbReference>
<accession>A0A5E4AL04</accession>
<feature type="domain" description="SAND" evidence="2">
    <location>
        <begin position="223"/>
        <end position="292"/>
    </location>
</feature>
<dbReference type="SUPFAM" id="SSF63763">
    <property type="entry name" value="SAND domain-like"/>
    <property type="match status" value="1"/>
</dbReference>
<comment type="caution">
    <text evidence="3">The sequence shown here is derived from an EMBL/GenBank/DDBJ whole genome shotgun (WGS) entry which is preliminary data.</text>
</comment>
<dbReference type="GO" id="GO:0000981">
    <property type="term" value="F:DNA-binding transcription factor activity, RNA polymerase II-specific"/>
    <property type="evidence" value="ECO:0007669"/>
    <property type="project" value="TreeGrafter"/>
</dbReference>
<protein>
    <recommendedName>
        <fullName evidence="2">SAND domain-containing protein</fullName>
    </recommendedName>
</protein>
<dbReference type="Gene3D" id="3.10.390.10">
    <property type="entry name" value="SAND domain-like"/>
    <property type="match status" value="1"/>
</dbReference>